<dbReference type="Pfam" id="PF00512">
    <property type="entry name" value="HisKA"/>
    <property type="match status" value="1"/>
</dbReference>
<evidence type="ECO:0000256" key="7">
    <source>
        <dbReference type="ARBA" id="ARBA00022679"/>
    </source>
</evidence>
<evidence type="ECO:0000256" key="6">
    <source>
        <dbReference type="ARBA" id="ARBA00022553"/>
    </source>
</evidence>
<dbReference type="EMBL" id="CP014691">
    <property type="protein sequence ID" value="AQS87852.1"/>
    <property type="molecule type" value="Genomic_DNA"/>
</dbReference>
<dbReference type="SMART" id="SM00387">
    <property type="entry name" value="HATPase_c"/>
    <property type="match status" value="1"/>
</dbReference>
<evidence type="ECO:0000256" key="11">
    <source>
        <dbReference type="ARBA" id="ARBA00022840"/>
    </source>
</evidence>
<keyword evidence="12" id="KW-1133">Transmembrane helix</keyword>
<dbReference type="STRING" id="320497.A0U93_07785"/>
<dbReference type="PANTHER" id="PTHR44936:SF5">
    <property type="entry name" value="SENSOR HISTIDINE KINASE ENVZ"/>
    <property type="match status" value="1"/>
</dbReference>
<evidence type="ECO:0000256" key="8">
    <source>
        <dbReference type="ARBA" id="ARBA00022692"/>
    </source>
</evidence>
<evidence type="ECO:0000256" key="5">
    <source>
        <dbReference type="ARBA" id="ARBA00022519"/>
    </source>
</evidence>
<comment type="subcellular location">
    <subcellularLocation>
        <location evidence="2">Cell inner membrane</location>
        <topology evidence="2">Multi-pass membrane protein</topology>
    </subcellularLocation>
</comment>
<keyword evidence="16" id="KW-1185">Reference proteome</keyword>
<dbReference type="SUPFAM" id="SSF47384">
    <property type="entry name" value="Homodimeric domain of signal transducing histidine kinase"/>
    <property type="match status" value="1"/>
</dbReference>
<dbReference type="PANTHER" id="PTHR44936">
    <property type="entry name" value="SENSOR PROTEIN CREC"/>
    <property type="match status" value="1"/>
</dbReference>
<dbReference type="PRINTS" id="PR00344">
    <property type="entry name" value="BCTRLSENSOR"/>
</dbReference>
<dbReference type="Gene3D" id="3.30.565.10">
    <property type="entry name" value="Histidine kinase-like ATPase, C-terminal domain"/>
    <property type="match status" value="1"/>
</dbReference>
<keyword evidence="10 15" id="KW-0418">Kinase</keyword>
<keyword evidence="9" id="KW-0547">Nucleotide-binding</keyword>
<evidence type="ECO:0000256" key="2">
    <source>
        <dbReference type="ARBA" id="ARBA00004429"/>
    </source>
</evidence>
<organism evidence="15 16">
    <name type="scientific">Neoasaia chiangmaiensis</name>
    <dbReference type="NCBI Taxonomy" id="320497"/>
    <lineage>
        <taxon>Bacteria</taxon>
        <taxon>Pseudomonadati</taxon>
        <taxon>Pseudomonadota</taxon>
        <taxon>Alphaproteobacteria</taxon>
        <taxon>Acetobacterales</taxon>
        <taxon>Acetobacteraceae</taxon>
        <taxon>Neoasaia</taxon>
    </lineage>
</organism>
<keyword evidence="7" id="KW-0808">Transferase</keyword>
<dbReference type="InterPro" id="IPR004358">
    <property type="entry name" value="Sig_transdc_His_kin-like_C"/>
</dbReference>
<evidence type="ECO:0000256" key="3">
    <source>
        <dbReference type="ARBA" id="ARBA00012438"/>
    </source>
</evidence>
<evidence type="ECO:0000256" key="4">
    <source>
        <dbReference type="ARBA" id="ARBA00022475"/>
    </source>
</evidence>
<dbReference type="GO" id="GO:0005886">
    <property type="term" value="C:plasma membrane"/>
    <property type="evidence" value="ECO:0007669"/>
    <property type="project" value="UniProtKB-SubCell"/>
</dbReference>
<keyword evidence="13" id="KW-0902">Two-component regulatory system</keyword>
<dbReference type="CDD" id="cd06225">
    <property type="entry name" value="HAMP"/>
    <property type="match status" value="1"/>
</dbReference>
<dbReference type="OrthoDB" id="9804645at2"/>
<accession>A0A1U9KPV6</accession>
<keyword evidence="11" id="KW-0067">ATP-binding</keyword>
<dbReference type="CDD" id="cd00082">
    <property type="entry name" value="HisKA"/>
    <property type="match status" value="1"/>
</dbReference>
<evidence type="ECO:0000256" key="9">
    <source>
        <dbReference type="ARBA" id="ARBA00022741"/>
    </source>
</evidence>
<dbReference type="PROSITE" id="PS50109">
    <property type="entry name" value="HIS_KIN"/>
    <property type="match status" value="1"/>
</dbReference>
<dbReference type="SMART" id="SM00388">
    <property type="entry name" value="HisKA"/>
    <property type="match status" value="1"/>
</dbReference>
<gene>
    <name evidence="15" type="ORF">A0U93_07785</name>
</gene>
<evidence type="ECO:0000256" key="1">
    <source>
        <dbReference type="ARBA" id="ARBA00000085"/>
    </source>
</evidence>
<dbReference type="SMART" id="SM00304">
    <property type="entry name" value="HAMP"/>
    <property type="match status" value="1"/>
</dbReference>
<keyword evidence="14" id="KW-0472">Membrane</keyword>
<keyword evidence="6" id="KW-0597">Phosphoprotein</keyword>
<dbReference type="GO" id="GO:0000155">
    <property type="term" value="F:phosphorelay sensor kinase activity"/>
    <property type="evidence" value="ECO:0007669"/>
    <property type="project" value="InterPro"/>
</dbReference>
<dbReference type="PROSITE" id="PS50885">
    <property type="entry name" value="HAMP"/>
    <property type="match status" value="1"/>
</dbReference>
<comment type="catalytic activity">
    <reaction evidence="1">
        <text>ATP + protein L-histidine = ADP + protein N-phospho-L-histidine.</text>
        <dbReference type="EC" id="2.7.13.3"/>
    </reaction>
</comment>
<dbReference type="EC" id="2.7.13.3" evidence="3"/>
<dbReference type="InterPro" id="IPR003594">
    <property type="entry name" value="HATPase_dom"/>
</dbReference>
<sequence length="451" mass="48510">MPPLPPRRIRLWPVGLVGRVSMVLLAAVVLVFIASAVFYEEAETYIDDDARIAQLGEALSTDLRVMDMTPVTQRPVLAVLLSDSGLTITWHPAGQPEAGTPVYPLRRLEQNLVALDRVLGNAGLQIYAQPTSSTSVRGMLRMSDGSRLDFVAPNILRHRHVTRGLASAAITAGAVAIAAAMLVRALSTPLRALAEVADGVTGEGDWVPLDERGPKEVRGLARAINAMQIRIQRLITDRTEVLAAVSHDLRTPLARLRLRVGFLADAEAQTAIESDIEEMEAMVTGVLAYLAGDLDPEPPRMIDLAAMLMTLLESHHDRGRDTAYNGPDRCLIEARPLATKRVFANLIDNACHYGGSAYVTAKKAQGQVTIVVEDSGPGIPESEYDRVLTPFYRLEGSRSRRTGGLGLGLAIVKREVERANGSVALGRAPQGGLSVRVVLPVKSAIKTGLVG</sequence>
<dbReference type="InterPro" id="IPR036890">
    <property type="entry name" value="HATPase_C_sf"/>
</dbReference>
<dbReference type="CDD" id="cd00075">
    <property type="entry name" value="HATPase"/>
    <property type="match status" value="1"/>
</dbReference>
<dbReference type="InterPro" id="IPR036097">
    <property type="entry name" value="HisK_dim/P_sf"/>
</dbReference>
<dbReference type="SUPFAM" id="SSF55874">
    <property type="entry name" value="ATPase domain of HSP90 chaperone/DNA topoisomerase II/histidine kinase"/>
    <property type="match status" value="1"/>
</dbReference>
<dbReference type="GO" id="GO:0005524">
    <property type="term" value="F:ATP binding"/>
    <property type="evidence" value="ECO:0007669"/>
    <property type="project" value="UniProtKB-KW"/>
</dbReference>
<evidence type="ECO:0000256" key="10">
    <source>
        <dbReference type="ARBA" id="ARBA00022777"/>
    </source>
</evidence>
<dbReference type="Proteomes" id="UP000188604">
    <property type="component" value="Chromosome"/>
</dbReference>
<evidence type="ECO:0000256" key="13">
    <source>
        <dbReference type="ARBA" id="ARBA00023012"/>
    </source>
</evidence>
<keyword evidence="8" id="KW-0812">Transmembrane</keyword>
<dbReference type="Pfam" id="PF02518">
    <property type="entry name" value="HATPase_c"/>
    <property type="match status" value="1"/>
</dbReference>
<dbReference type="InterPro" id="IPR003660">
    <property type="entry name" value="HAMP_dom"/>
</dbReference>
<dbReference type="RefSeq" id="WP_077806851.1">
    <property type="nucleotide sequence ID" value="NZ_BJXS01000002.1"/>
</dbReference>
<evidence type="ECO:0000313" key="15">
    <source>
        <dbReference type="EMBL" id="AQS87852.1"/>
    </source>
</evidence>
<dbReference type="Pfam" id="PF00672">
    <property type="entry name" value="HAMP"/>
    <property type="match status" value="1"/>
</dbReference>
<dbReference type="InterPro" id="IPR050980">
    <property type="entry name" value="2C_sensor_his_kinase"/>
</dbReference>
<dbReference type="InterPro" id="IPR003661">
    <property type="entry name" value="HisK_dim/P_dom"/>
</dbReference>
<keyword evidence="4" id="KW-1003">Cell membrane</keyword>
<dbReference type="InterPro" id="IPR005467">
    <property type="entry name" value="His_kinase_dom"/>
</dbReference>
<evidence type="ECO:0000256" key="12">
    <source>
        <dbReference type="ARBA" id="ARBA00022989"/>
    </source>
</evidence>
<evidence type="ECO:0000256" key="14">
    <source>
        <dbReference type="ARBA" id="ARBA00023136"/>
    </source>
</evidence>
<dbReference type="Gene3D" id="1.10.287.130">
    <property type="match status" value="1"/>
</dbReference>
<dbReference type="AlphaFoldDB" id="A0A1U9KPV6"/>
<name>A0A1U9KPV6_9PROT</name>
<reference evidence="15 16" key="1">
    <citation type="submission" date="2016-03" db="EMBL/GenBank/DDBJ databases">
        <title>Acetic acid bacteria sequencing.</title>
        <authorList>
            <person name="Brandt J."/>
            <person name="Jakob F."/>
            <person name="Vogel R.F."/>
        </authorList>
    </citation>
    <scope>NUCLEOTIDE SEQUENCE [LARGE SCALE GENOMIC DNA]</scope>
    <source>
        <strain evidence="15 16">NBRC 101099</strain>
    </source>
</reference>
<evidence type="ECO:0000313" key="16">
    <source>
        <dbReference type="Proteomes" id="UP000188604"/>
    </source>
</evidence>
<dbReference type="KEGG" id="nch:A0U93_07785"/>
<protein>
    <recommendedName>
        <fullName evidence="3">histidine kinase</fullName>
        <ecNumber evidence="3">2.7.13.3</ecNumber>
    </recommendedName>
</protein>
<proteinExistence type="predicted"/>
<keyword evidence="5" id="KW-0997">Cell inner membrane</keyword>